<proteinExistence type="predicted"/>
<keyword evidence="2" id="KW-1185">Reference proteome</keyword>
<evidence type="ECO:0000313" key="1">
    <source>
        <dbReference type="EMBL" id="QVR48640.1"/>
    </source>
</evidence>
<organism evidence="1 2">
    <name type="scientific">Stenotrophomonas phage BUCT609</name>
    <dbReference type="NCBI Taxonomy" id="2834250"/>
    <lineage>
        <taxon>Viruses</taxon>
        <taxon>Duplodnaviria</taxon>
        <taxon>Heunggongvirae</taxon>
        <taxon>Uroviricota</taxon>
        <taxon>Caudoviricetes</taxon>
        <taxon>Autographivirales</taxon>
        <taxon>Autonotataviridae</taxon>
        <taxon>Gujervirinae</taxon>
        <taxon>Maltophvirus</taxon>
        <taxon>Maltophvirus BUCT609</taxon>
    </lineage>
</organism>
<evidence type="ECO:0000313" key="2">
    <source>
        <dbReference type="Proteomes" id="UP000682369"/>
    </source>
</evidence>
<dbReference type="Proteomes" id="UP000682369">
    <property type="component" value="Segment"/>
</dbReference>
<name>A0A8E6US88_9CAUD</name>
<dbReference type="EMBL" id="MW960043">
    <property type="protein sequence ID" value="QVR48640.1"/>
    <property type="molecule type" value="Genomic_DNA"/>
</dbReference>
<protein>
    <submittedName>
        <fullName evidence="1">Uncharacterized protein</fullName>
    </submittedName>
</protein>
<reference evidence="1" key="1">
    <citation type="submission" date="2021-04" db="EMBL/GenBank/DDBJ databases">
        <authorList>
            <person name="Han K."/>
            <person name="Tian F."/>
            <person name="Li F."/>
            <person name="Tong Y."/>
        </authorList>
    </citation>
    <scope>NUCLEOTIDE SEQUENCE</scope>
</reference>
<sequence>MNLNFQVEGLFQPFAVRKDENGNELYRRPLAPLQRNLFTNYGLDRLADVPMSNASSCWVGTGTAPPQPTDTKLGQFKATNSGNYQSQSFSGSTLAEMQTADVVWGGLSMFFEFAPGTAVGNITEVGLAFGANPEAYNLQTRALIKDDNGNPTSVTVEPGEYLYIAYHRRMYISAKEVQSTITIGTNEIPISTGLYRCGTEDGAYLIGQGLIYAGTGPGNSNWGPRSSIRVRYAERANGTPVTGDSGAWDADVAKARLQSLGAESDTASVTRETYVPGSFQKINTCVFPPNVGNRKWSGIQYDVGWMNFRIQFMAPFTKSSDYTLTFRIGITWSRYTP</sequence>
<accession>A0A8E6US88</accession>